<proteinExistence type="predicted"/>
<gene>
    <name evidence="1" type="ORF">L2764_16870</name>
</gene>
<dbReference type="Proteomes" id="UP001203423">
    <property type="component" value="Unassembled WGS sequence"/>
</dbReference>
<sequence length="179" mass="19456">MTTYFNHAQPKESDARSTLAQSDVPLMQSNDDINAEASEGVKSEAIETAYFQDASAQVSYQAQLAASQKAGALALDVSQRVRLLKQQEQQKLEMMLAALEQQALIASGAVELDPQTENKAIKMQHGAQNFDGLRLQGPLLAPLEGMDKIKAVHQIGLNHLLAQINDVLSLDEADKGERS</sequence>
<protein>
    <submittedName>
        <fullName evidence="1">Uncharacterized protein</fullName>
    </submittedName>
</protein>
<dbReference type="EMBL" id="JAKIKS010000073">
    <property type="protein sequence ID" value="MCL1126101.1"/>
    <property type="molecule type" value="Genomic_DNA"/>
</dbReference>
<keyword evidence="2" id="KW-1185">Reference proteome</keyword>
<organism evidence="1 2">
    <name type="scientific">Shewanella surugensis</name>
    <dbReference type="NCBI Taxonomy" id="212020"/>
    <lineage>
        <taxon>Bacteria</taxon>
        <taxon>Pseudomonadati</taxon>
        <taxon>Pseudomonadota</taxon>
        <taxon>Gammaproteobacteria</taxon>
        <taxon>Alteromonadales</taxon>
        <taxon>Shewanellaceae</taxon>
        <taxon>Shewanella</taxon>
    </lineage>
</organism>
<evidence type="ECO:0000313" key="1">
    <source>
        <dbReference type="EMBL" id="MCL1126101.1"/>
    </source>
</evidence>
<reference evidence="1 2" key="1">
    <citation type="submission" date="2022-01" db="EMBL/GenBank/DDBJ databases">
        <title>Whole genome-based taxonomy of the Shewanellaceae.</title>
        <authorList>
            <person name="Martin-Rodriguez A.J."/>
        </authorList>
    </citation>
    <scope>NUCLEOTIDE SEQUENCE [LARGE SCALE GENOMIC DNA]</scope>
    <source>
        <strain evidence="1 2">DSM 17177</strain>
    </source>
</reference>
<evidence type="ECO:0000313" key="2">
    <source>
        <dbReference type="Proteomes" id="UP001203423"/>
    </source>
</evidence>
<dbReference type="RefSeq" id="WP_248941451.1">
    <property type="nucleotide sequence ID" value="NZ_JAKIKS010000073.1"/>
</dbReference>
<comment type="caution">
    <text evidence="1">The sequence shown here is derived from an EMBL/GenBank/DDBJ whole genome shotgun (WGS) entry which is preliminary data.</text>
</comment>
<name>A0ABT0LEG9_9GAMM</name>
<accession>A0ABT0LEG9</accession>